<accession>H3RBN5</accession>
<sequence>MAMNEIGLTPDNQQYSYSVKGTTYQFRILWRDICWVLDISDSTGTGIVSGIPLVTGADLMEPFNHLGLGFSLLVVCDVPGQDYPTETDLGTRSHLYIITE</sequence>
<dbReference type="RefSeq" id="WP_006118751.1">
    <property type="nucleotide sequence ID" value="NZ_AHIE01000008.1"/>
</dbReference>
<name>H3RBN5_PANSE</name>
<organism evidence="3 4">
    <name type="scientific">Pantoea stewartii subsp. stewartii DC283</name>
    <dbReference type="NCBI Taxonomy" id="660596"/>
    <lineage>
        <taxon>Bacteria</taxon>
        <taxon>Pseudomonadati</taxon>
        <taxon>Pseudomonadota</taxon>
        <taxon>Gammaproteobacteria</taxon>
        <taxon>Enterobacterales</taxon>
        <taxon>Erwiniaceae</taxon>
        <taxon>Pantoea</taxon>
    </lineage>
</organism>
<dbReference type="AlphaFoldDB" id="H3RBN5"/>
<dbReference type="Pfam" id="PF22479">
    <property type="entry name" value="Pam3_gp18"/>
    <property type="match status" value="1"/>
</dbReference>
<feature type="domain" description="Cyanophage baseplate Pam3 plug gp18" evidence="1">
    <location>
        <begin position="3"/>
        <end position="100"/>
    </location>
</feature>
<reference evidence="3 4" key="1">
    <citation type="journal article" date="2012" name="Mol. Microbiol.">
        <title>The genetic and structural basis of two distinct terminal side branch residues in stewartan and amylovoran exopolysaccharides and their potential role in host adaptation.</title>
        <authorList>
            <person name="Wang X."/>
            <person name="Yang F."/>
            <person name="von Bodman S.B."/>
        </authorList>
    </citation>
    <scope>NUCLEOTIDE SEQUENCE [LARGE SCALE GENOMIC DNA]</scope>
    <source>
        <strain evidence="3 4">DC283</strain>
    </source>
</reference>
<evidence type="ECO:0000313" key="4">
    <source>
        <dbReference type="Proteomes" id="UP000005050"/>
    </source>
</evidence>
<dbReference type="EMBL" id="AHIE01000008">
    <property type="protein sequence ID" value="EHU01374.1"/>
    <property type="molecule type" value="Genomic_DNA"/>
</dbReference>
<dbReference type="KEGG" id="pstw:DSJ_10210"/>
<dbReference type="EMBL" id="CP017581">
    <property type="protein sequence ID" value="ARF49676.1"/>
    <property type="molecule type" value="Genomic_DNA"/>
</dbReference>
<dbReference type="Proteomes" id="UP000005050">
    <property type="component" value="Unassembled WGS sequence"/>
</dbReference>
<dbReference type="InterPro" id="IPR054252">
    <property type="entry name" value="Pam3_gp18"/>
</dbReference>
<reference evidence="2 5" key="3">
    <citation type="submission" date="2016-10" db="EMBL/GenBank/DDBJ databases">
        <title>Complete Genome Assembly of Pantoea stewartii subsp. stewartii DC283, a Corn Pathogen.</title>
        <authorList>
            <person name="Duong D.A."/>
            <person name="Stevens A.M."/>
            <person name="Jensen R.V."/>
        </authorList>
    </citation>
    <scope>NUCLEOTIDE SEQUENCE [LARGE SCALE GENOMIC DNA]</scope>
    <source>
        <strain evidence="2 5">DC283</strain>
    </source>
</reference>
<dbReference type="Proteomes" id="UP000192380">
    <property type="component" value="Chromosome"/>
</dbReference>
<reference evidence="3" key="2">
    <citation type="submission" date="2012-01" db="EMBL/GenBank/DDBJ databases">
        <authorList>
            <person name="Biehl B.S."/>
            <person name="Ding Y."/>
            <person name="Dugan-Rocha S.P."/>
            <person name="Gibbs R.A."/>
            <person name="Glasner J.D."/>
            <person name="Kovar C."/>
            <person name="Muzny D.M."/>
            <person name="Neeno-Eckwall E.C."/>
            <person name="Perna N.T."/>
            <person name="Qin X."/>
            <person name="von Bodman S.B."/>
            <person name="Weinstock G.M."/>
        </authorList>
    </citation>
    <scope>NUCLEOTIDE SEQUENCE</scope>
    <source>
        <strain evidence="3">DC283</strain>
    </source>
</reference>
<evidence type="ECO:0000313" key="2">
    <source>
        <dbReference type="EMBL" id="ARF49676.1"/>
    </source>
</evidence>
<dbReference type="STRING" id="660596.DSJ_10210"/>
<gene>
    <name evidence="3" type="ORF">CKS_4127</name>
    <name evidence="2" type="ORF">DSJ_10210</name>
</gene>
<dbReference type="OrthoDB" id="5465444at2"/>
<evidence type="ECO:0000259" key="1">
    <source>
        <dbReference type="Pfam" id="PF22479"/>
    </source>
</evidence>
<protein>
    <submittedName>
        <fullName evidence="3">Putative bacteriophage protein</fullName>
    </submittedName>
</protein>
<proteinExistence type="predicted"/>
<keyword evidence="5" id="KW-1185">Reference proteome</keyword>
<dbReference type="PATRIC" id="fig|660596.6.peg.1389"/>
<evidence type="ECO:0000313" key="5">
    <source>
        <dbReference type="Proteomes" id="UP000192380"/>
    </source>
</evidence>
<evidence type="ECO:0000313" key="3">
    <source>
        <dbReference type="EMBL" id="EHU01374.1"/>
    </source>
</evidence>